<evidence type="ECO:0000313" key="2">
    <source>
        <dbReference type="Proteomes" id="UP001220395"/>
    </source>
</evidence>
<dbReference type="EMBL" id="CP117411">
    <property type="protein sequence ID" value="WCT73487.1"/>
    <property type="molecule type" value="Genomic_DNA"/>
</dbReference>
<reference evidence="1 2" key="1">
    <citation type="submission" date="2023-02" db="EMBL/GenBank/DDBJ databases">
        <title>Genome sequence of Sphingomonas naphthae.</title>
        <authorList>
            <person name="Kim S."/>
            <person name="Heo J."/>
            <person name="Kwon S.-W."/>
        </authorList>
    </citation>
    <scope>NUCLEOTIDE SEQUENCE [LARGE SCALE GENOMIC DNA]</scope>
    <source>
        <strain evidence="1 2">KACC 18716</strain>
    </source>
</reference>
<dbReference type="InterPro" id="IPR029032">
    <property type="entry name" value="AhpD-like"/>
</dbReference>
<proteinExistence type="predicted"/>
<dbReference type="RefSeq" id="WP_273687741.1">
    <property type="nucleotide sequence ID" value="NZ_CP117411.1"/>
</dbReference>
<organism evidence="1 2">
    <name type="scientific">Sphingomonas naphthae</name>
    <dbReference type="NCBI Taxonomy" id="1813468"/>
    <lineage>
        <taxon>Bacteria</taxon>
        <taxon>Pseudomonadati</taxon>
        <taxon>Pseudomonadota</taxon>
        <taxon>Alphaproteobacteria</taxon>
        <taxon>Sphingomonadales</taxon>
        <taxon>Sphingomonadaceae</taxon>
        <taxon>Sphingomonas</taxon>
    </lineage>
</organism>
<name>A0ABY7TJT2_9SPHN</name>
<keyword evidence="2" id="KW-1185">Reference proteome</keyword>
<sequence>MADQDAARIEAREARIMGHPPRIAPMTPDEFTDEARESVRALRRAVGLADDATAPVPEYVATTLRHPALYTAHTTLALHLMRGALADRDRELAILRTGWLCQAPFEFGEHVKIGRRTANLTPVEVEWVTIGSAAPGWGDHDRAIIRAVEELHADAMISDETWAVLARRLDDRQLLELPILVGQYMGVAFQQNSLRVRMMPGNVGLMAR</sequence>
<protein>
    <submittedName>
        <fullName evidence="1">Carboxymuconolactone decarboxylase family protein</fullName>
    </submittedName>
</protein>
<evidence type="ECO:0000313" key="1">
    <source>
        <dbReference type="EMBL" id="WCT73487.1"/>
    </source>
</evidence>
<dbReference type="SUPFAM" id="SSF69118">
    <property type="entry name" value="AhpD-like"/>
    <property type="match status" value="1"/>
</dbReference>
<accession>A0ABY7TJT2</accession>
<dbReference type="PANTHER" id="PTHR34846:SF5">
    <property type="entry name" value="CARBOXYMUCONOLACTONE DECARBOXYLASE-LIKE DOMAIN-CONTAINING PROTEIN"/>
    <property type="match status" value="1"/>
</dbReference>
<gene>
    <name evidence="1" type="ORF">PQ455_18065</name>
</gene>
<dbReference type="Proteomes" id="UP001220395">
    <property type="component" value="Chromosome"/>
</dbReference>
<dbReference type="PANTHER" id="PTHR34846">
    <property type="entry name" value="4-CARBOXYMUCONOLACTONE DECARBOXYLASE FAMILY PROTEIN (AFU_ORTHOLOGUE AFUA_6G11590)"/>
    <property type="match status" value="1"/>
</dbReference>
<dbReference type="Gene3D" id="1.20.1290.10">
    <property type="entry name" value="AhpD-like"/>
    <property type="match status" value="1"/>
</dbReference>